<accession>A0ABW1V8Y6</accession>
<dbReference type="InterPro" id="IPR036582">
    <property type="entry name" value="Mao_N_sf"/>
</dbReference>
<sequence>MKFTLKKVLAVFMVLSMLVAAGCQAVSGLDVNQVIKNMTKVTSAEGKYQMEFKLHVDEAKIIEQASEDDIDAVAAALRQFTNIKLVIDQYKLQDETHASMKGAFIFGDESKVGFELRMTDKLMVLSLDGAKRSFSFDLTGEQEKILREKYYESEYGISYSELYGDEPTAMNVEDEELVAAIQQITDLITDYSISRLPNIERLKVETSTEVINGESVPLFNLQGELKGMELWNWIKNLIDAILKDREELEKLLNEIFTIALEHEERFASLGFGATDPYLYDEEYDEYDEFIDQAVDEESDLYGVEDEAELTPEELKDQLVEELIQALQELKLSMNEIETEDEETLKQVLNDSLKVSFHYGIDTSLNVRKQNFSIDYRLDEQLQEELGMQGFEGFTLSSSAEQWNINGEVIANEPKISLGTVSIESLEYMQGYEILRLFEEGSWIYNMLRDEAHITEQTYWSYVDADWDYAVYVNKQKQAMIPAREIIEEFGGKVSVDKASNRIVLYDDATNTTIEIQVGSQTAIINGEQVQWSSPVQTRNGITFVPARDMAQALAADIFWSNGYLEITREP</sequence>
<organism evidence="4 5">
    <name type="scientific">Paenibacillus septentrionalis</name>
    <dbReference type="NCBI Taxonomy" id="429342"/>
    <lineage>
        <taxon>Bacteria</taxon>
        <taxon>Bacillati</taxon>
        <taxon>Bacillota</taxon>
        <taxon>Bacilli</taxon>
        <taxon>Bacillales</taxon>
        <taxon>Paenibacillaceae</taxon>
        <taxon>Paenibacillus</taxon>
    </lineage>
</organism>
<evidence type="ECO:0000313" key="5">
    <source>
        <dbReference type="Proteomes" id="UP001596233"/>
    </source>
</evidence>
<dbReference type="EMBL" id="JBHSTE010000010">
    <property type="protein sequence ID" value="MFC6335115.1"/>
    <property type="molecule type" value="Genomic_DNA"/>
</dbReference>
<keyword evidence="5" id="KW-1185">Reference proteome</keyword>
<feature type="chain" id="PRO_5045103289" evidence="2">
    <location>
        <begin position="26"/>
        <end position="570"/>
    </location>
</feature>
<dbReference type="SUPFAM" id="SSF55383">
    <property type="entry name" value="Copper amine oxidase, domain N"/>
    <property type="match status" value="1"/>
</dbReference>
<reference evidence="5" key="1">
    <citation type="journal article" date="2019" name="Int. J. Syst. Evol. Microbiol.">
        <title>The Global Catalogue of Microorganisms (GCM) 10K type strain sequencing project: providing services to taxonomists for standard genome sequencing and annotation.</title>
        <authorList>
            <consortium name="The Broad Institute Genomics Platform"/>
            <consortium name="The Broad Institute Genome Sequencing Center for Infectious Disease"/>
            <person name="Wu L."/>
            <person name="Ma J."/>
        </authorList>
    </citation>
    <scope>NUCLEOTIDE SEQUENCE [LARGE SCALE GENOMIC DNA]</scope>
    <source>
        <strain evidence="5">PCU 280</strain>
    </source>
</reference>
<name>A0ABW1V8Y6_9BACL</name>
<feature type="signal peptide" evidence="2">
    <location>
        <begin position="1"/>
        <end position="25"/>
    </location>
</feature>
<dbReference type="RefSeq" id="WP_379238327.1">
    <property type="nucleotide sequence ID" value="NZ_JBHSTE010000010.1"/>
</dbReference>
<feature type="domain" description="Copper amine oxidase-like N-terminal" evidence="3">
    <location>
        <begin position="472"/>
        <end position="563"/>
    </location>
</feature>
<proteinExistence type="predicted"/>
<dbReference type="Gene3D" id="3.30.457.10">
    <property type="entry name" value="Copper amine oxidase-like, N-terminal domain"/>
    <property type="match status" value="1"/>
</dbReference>
<dbReference type="PROSITE" id="PS51257">
    <property type="entry name" value="PROKAR_LIPOPROTEIN"/>
    <property type="match status" value="1"/>
</dbReference>
<keyword evidence="1" id="KW-0175">Coiled coil</keyword>
<protein>
    <submittedName>
        <fullName evidence="4">Copper amine oxidase N-terminal domain-containing protein</fullName>
    </submittedName>
</protein>
<keyword evidence="2" id="KW-0732">Signal</keyword>
<evidence type="ECO:0000259" key="3">
    <source>
        <dbReference type="Pfam" id="PF07833"/>
    </source>
</evidence>
<dbReference type="Proteomes" id="UP001596233">
    <property type="component" value="Unassembled WGS sequence"/>
</dbReference>
<evidence type="ECO:0000256" key="2">
    <source>
        <dbReference type="SAM" id="SignalP"/>
    </source>
</evidence>
<dbReference type="Pfam" id="PF07833">
    <property type="entry name" value="Cu_amine_oxidN1"/>
    <property type="match status" value="1"/>
</dbReference>
<gene>
    <name evidence="4" type="ORF">ACFP56_20995</name>
</gene>
<evidence type="ECO:0000256" key="1">
    <source>
        <dbReference type="SAM" id="Coils"/>
    </source>
</evidence>
<feature type="coiled-coil region" evidence="1">
    <location>
        <begin position="315"/>
        <end position="346"/>
    </location>
</feature>
<comment type="caution">
    <text evidence="4">The sequence shown here is derived from an EMBL/GenBank/DDBJ whole genome shotgun (WGS) entry which is preliminary data.</text>
</comment>
<dbReference type="InterPro" id="IPR012854">
    <property type="entry name" value="Cu_amine_oxidase-like_N"/>
</dbReference>
<evidence type="ECO:0000313" key="4">
    <source>
        <dbReference type="EMBL" id="MFC6335115.1"/>
    </source>
</evidence>